<comment type="caution">
    <text evidence="1">The sequence shown here is derived from an EMBL/GenBank/DDBJ whole genome shotgun (WGS) entry which is preliminary data.</text>
</comment>
<evidence type="ECO:0000313" key="2">
    <source>
        <dbReference type="Proteomes" id="UP000004358"/>
    </source>
</evidence>
<proteinExistence type="predicted"/>
<dbReference type="Proteomes" id="UP000004358">
    <property type="component" value="Unassembled WGS sequence"/>
</dbReference>
<gene>
    <name evidence="1" type="ORF">DSM3645_03183</name>
</gene>
<dbReference type="HOGENOM" id="CLU_3363576_0_0_0"/>
<sequence>MPGSKGLLSTESRIPQELHLCRKPSFIGSCGPLNP</sequence>
<accession>A3ZVV0</accession>
<organism evidence="1 2">
    <name type="scientific">Blastopirellula marina DSM 3645</name>
    <dbReference type="NCBI Taxonomy" id="314230"/>
    <lineage>
        <taxon>Bacteria</taxon>
        <taxon>Pseudomonadati</taxon>
        <taxon>Planctomycetota</taxon>
        <taxon>Planctomycetia</taxon>
        <taxon>Pirellulales</taxon>
        <taxon>Pirellulaceae</taxon>
        <taxon>Blastopirellula</taxon>
    </lineage>
</organism>
<name>A3ZVV0_9BACT</name>
<dbReference type="EMBL" id="AANZ01000014">
    <property type="protein sequence ID" value="EAQ79446.1"/>
    <property type="molecule type" value="Genomic_DNA"/>
</dbReference>
<dbReference type="AlphaFoldDB" id="A3ZVV0"/>
<protein>
    <submittedName>
        <fullName evidence="1">Uncharacterized protein</fullName>
    </submittedName>
</protein>
<evidence type="ECO:0000313" key="1">
    <source>
        <dbReference type="EMBL" id="EAQ79446.1"/>
    </source>
</evidence>
<reference evidence="1 2" key="1">
    <citation type="submission" date="2006-02" db="EMBL/GenBank/DDBJ databases">
        <authorList>
            <person name="Amann R."/>
            <person name="Ferriera S."/>
            <person name="Johnson J."/>
            <person name="Kravitz S."/>
            <person name="Halpern A."/>
            <person name="Remington K."/>
            <person name="Beeson K."/>
            <person name="Tran B."/>
            <person name="Rogers Y.-H."/>
            <person name="Friedman R."/>
            <person name="Venter J.C."/>
        </authorList>
    </citation>
    <scope>NUCLEOTIDE SEQUENCE [LARGE SCALE GENOMIC DNA]</scope>
    <source>
        <strain evidence="1 2">DSM 3645</strain>
    </source>
</reference>